<dbReference type="PANTHER" id="PTHR31001">
    <property type="entry name" value="UNCHARACTERIZED TRANSCRIPTIONAL REGULATORY PROTEIN"/>
    <property type="match status" value="1"/>
</dbReference>
<dbReference type="Pfam" id="PF04082">
    <property type="entry name" value="Fungal_trans"/>
    <property type="match status" value="1"/>
</dbReference>
<evidence type="ECO:0000256" key="1">
    <source>
        <dbReference type="ARBA" id="ARBA00004123"/>
    </source>
</evidence>
<proteinExistence type="predicted"/>
<feature type="compositionally biased region" description="Gly residues" evidence="4">
    <location>
        <begin position="174"/>
        <end position="192"/>
    </location>
</feature>
<keyword evidence="7" id="KW-1185">Reference proteome</keyword>
<dbReference type="GeneID" id="87835680"/>
<dbReference type="GO" id="GO:0006351">
    <property type="term" value="P:DNA-templated transcription"/>
    <property type="evidence" value="ECO:0007669"/>
    <property type="project" value="InterPro"/>
</dbReference>
<keyword evidence="3" id="KW-0539">Nucleus</keyword>
<dbReference type="EMBL" id="JAUEPN010000001">
    <property type="protein sequence ID" value="KAK3299833.1"/>
    <property type="molecule type" value="Genomic_DNA"/>
</dbReference>
<dbReference type="InterPro" id="IPR050613">
    <property type="entry name" value="Sec_Metabolite_Reg"/>
</dbReference>
<name>A0AAE0HNH5_9PEZI</name>
<dbReference type="RefSeq" id="XP_062663347.1">
    <property type="nucleotide sequence ID" value="XM_062798732.1"/>
</dbReference>
<dbReference type="PROSITE" id="PS00463">
    <property type="entry name" value="ZN2_CY6_FUNGAL_1"/>
    <property type="match status" value="1"/>
</dbReference>
<feature type="region of interest" description="Disordered" evidence="4">
    <location>
        <begin position="170"/>
        <end position="226"/>
    </location>
</feature>
<dbReference type="InterPro" id="IPR007219">
    <property type="entry name" value="XnlR_reg_dom"/>
</dbReference>
<dbReference type="Proteomes" id="UP001278766">
    <property type="component" value="Unassembled WGS sequence"/>
</dbReference>
<feature type="region of interest" description="Disordered" evidence="4">
    <location>
        <begin position="867"/>
        <end position="917"/>
    </location>
</feature>
<organism evidence="6 7">
    <name type="scientific">Chaetomium fimeti</name>
    <dbReference type="NCBI Taxonomy" id="1854472"/>
    <lineage>
        <taxon>Eukaryota</taxon>
        <taxon>Fungi</taxon>
        <taxon>Dikarya</taxon>
        <taxon>Ascomycota</taxon>
        <taxon>Pezizomycotina</taxon>
        <taxon>Sordariomycetes</taxon>
        <taxon>Sordariomycetidae</taxon>
        <taxon>Sordariales</taxon>
        <taxon>Chaetomiaceae</taxon>
        <taxon>Chaetomium</taxon>
    </lineage>
</organism>
<dbReference type="SUPFAM" id="SSF57701">
    <property type="entry name" value="Zn2/Cys6 DNA-binding domain"/>
    <property type="match status" value="1"/>
</dbReference>
<feature type="region of interest" description="Disordered" evidence="4">
    <location>
        <begin position="100"/>
        <end position="123"/>
    </location>
</feature>
<evidence type="ECO:0000313" key="6">
    <source>
        <dbReference type="EMBL" id="KAK3299833.1"/>
    </source>
</evidence>
<dbReference type="GO" id="GO:0000981">
    <property type="term" value="F:DNA-binding transcription factor activity, RNA polymerase II-specific"/>
    <property type="evidence" value="ECO:0007669"/>
    <property type="project" value="InterPro"/>
</dbReference>
<dbReference type="AlphaFoldDB" id="A0AAE0HNH5"/>
<feature type="region of interest" description="Disordered" evidence="4">
    <location>
        <begin position="1"/>
        <end position="33"/>
    </location>
</feature>
<feature type="domain" description="Zn(2)-C6 fungal-type" evidence="5">
    <location>
        <begin position="67"/>
        <end position="96"/>
    </location>
</feature>
<sequence length="983" mass="109305">MTEGGSSTVQLSAAEDTPRSTADTTTTTGAHDGYDPQQIIALARHPPPGASVYSPTAAPSAALNPRSCVTCRRRKVRCDKHMPCSNCRRGQIPCIFPAPGRAPRRVRPKDPNAPAKQPSSERELELMKRLRKLEGIVEDLSGQIEVESVRQPYSAGNSPEAGAAYQKDEHTLGGRFGPGSGPGVTSGSGSGNGTVNHDSPGFPSARLQARPTSASISETDSVGKASPDVHKKFGRLVLNERGVTRYVSSSLWSSINDELDELRKASQDLTDEESIESDVEATPESISHDKSLIEHQSFILGYRSADVELRPLHPLPSQIPFIWQVYQENVDPILKVIHVPSMSKVIKELRYNLDGLTPSMEALMFSIYYASITSLDEEEVKLNFGTEKIALIQKYRFAVEQALARAEFLTKPDFTVIQAFMLFLVFVRRHDDTRFAWTLTALLIRLSQALGLHRDGTHFPNLTPFQIEMRRRLFWAVCVLDLRSAEDQGTDLTIVSGTFDTQIPLNINDTDISPESKCLPKPREGTTDMAFSLIRYEICSLSRRLHIVSSGMTPACPSDAGKSLEEREALLTEASRKVEQRLHKDSSNSMFWVASNVTRIIVAKMTLVIYQPVLFPGPGDDVLSEDVRARLLNAALDVFEYSHILNTDPRCKQWRWLFQTWSHWHALAYTLIEVSHRPWGPKAERAWNALNLTFLSPNPAELEKLTSHHAVWMPLRKLYLRVKKHREAEIARLRADPQAARELDLKDQSRTPPTSFGGIPASMKAAAALERWRKLVNLPAPSQEDLQLHQEPVPKTQARSQTMPQNTMGIHPAATAAYAKPEYMEYLDDAMSNPSFIPTDFGPLWASAQPDEIARVAFFPYQTGDPSQVDSSINFDPTTPVPDLQPMGRTSTSMSLPAHLSQHQQQTPQGMAQATPNNDDNLPPWLWPTTGSPDILRLPSMGGEDMDTNMDEGFDWQTWQESLGRYEVEANGGRAGSTWGPGL</sequence>
<reference evidence="6" key="2">
    <citation type="submission" date="2023-06" db="EMBL/GenBank/DDBJ databases">
        <authorList>
            <consortium name="Lawrence Berkeley National Laboratory"/>
            <person name="Haridas S."/>
            <person name="Hensen N."/>
            <person name="Bonometti L."/>
            <person name="Westerberg I."/>
            <person name="Brannstrom I.O."/>
            <person name="Guillou S."/>
            <person name="Cros-Aarteil S."/>
            <person name="Calhoun S."/>
            <person name="Kuo A."/>
            <person name="Mondo S."/>
            <person name="Pangilinan J."/>
            <person name="Riley R."/>
            <person name="Labutti K."/>
            <person name="Andreopoulos B."/>
            <person name="Lipzen A."/>
            <person name="Chen C."/>
            <person name="Yanf M."/>
            <person name="Daum C."/>
            <person name="Ng V."/>
            <person name="Clum A."/>
            <person name="Steindorff A."/>
            <person name="Ohm R."/>
            <person name="Martin F."/>
            <person name="Silar P."/>
            <person name="Natvig D."/>
            <person name="Lalanne C."/>
            <person name="Gautier V."/>
            <person name="Ament-Velasquez S.L."/>
            <person name="Kruys A."/>
            <person name="Hutchinson M.I."/>
            <person name="Powell A.J."/>
            <person name="Barry K."/>
            <person name="Miller A.N."/>
            <person name="Grigoriev I.V."/>
            <person name="Debuchy R."/>
            <person name="Gladieux P."/>
            <person name="Thoren M.H."/>
            <person name="Johannesson H."/>
        </authorList>
    </citation>
    <scope>NUCLEOTIDE SEQUENCE</scope>
    <source>
        <strain evidence="6">CBS 168.71</strain>
    </source>
</reference>
<feature type="compositionally biased region" description="Polar residues" evidence="4">
    <location>
        <begin position="210"/>
        <end position="220"/>
    </location>
</feature>
<dbReference type="Gene3D" id="4.10.240.10">
    <property type="entry name" value="Zn(2)-C6 fungal-type DNA-binding domain"/>
    <property type="match status" value="1"/>
</dbReference>
<feature type="compositionally biased region" description="Polar residues" evidence="4">
    <location>
        <begin position="867"/>
        <end position="877"/>
    </location>
</feature>
<dbReference type="InterPro" id="IPR001138">
    <property type="entry name" value="Zn2Cys6_DnaBD"/>
</dbReference>
<comment type="caution">
    <text evidence="6">The sequence shown here is derived from an EMBL/GenBank/DDBJ whole genome shotgun (WGS) entry which is preliminary data.</text>
</comment>
<gene>
    <name evidence="6" type="ORF">B0H64DRAFT_1691</name>
</gene>
<evidence type="ECO:0000313" key="7">
    <source>
        <dbReference type="Proteomes" id="UP001278766"/>
    </source>
</evidence>
<comment type="subcellular location">
    <subcellularLocation>
        <location evidence="1">Nucleus</location>
    </subcellularLocation>
</comment>
<dbReference type="PROSITE" id="PS50048">
    <property type="entry name" value="ZN2_CY6_FUNGAL_2"/>
    <property type="match status" value="1"/>
</dbReference>
<dbReference type="GO" id="GO:0008270">
    <property type="term" value="F:zinc ion binding"/>
    <property type="evidence" value="ECO:0007669"/>
    <property type="project" value="InterPro"/>
</dbReference>
<accession>A0AAE0HNH5</accession>
<keyword evidence="2" id="KW-0479">Metal-binding</keyword>
<dbReference type="PANTHER" id="PTHR31001:SF50">
    <property type="entry name" value="ZN(II)2CYS6 TRANSCRIPTION FACTOR (EUROFUNG)"/>
    <property type="match status" value="1"/>
</dbReference>
<dbReference type="Pfam" id="PF00172">
    <property type="entry name" value="Zn_clus"/>
    <property type="match status" value="1"/>
</dbReference>
<feature type="compositionally biased region" description="Low complexity" evidence="4">
    <location>
        <begin position="21"/>
        <end position="31"/>
    </location>
</feature>
<protein>
    <submittedName>
        <fullName evidence="6">Fungal-specific transcription factor domain-containing protein</fullName>
    </submittedName>
</protein>
<evidence type="ECO:0000256" key="4">
    <source>
        <dbReference type="SAM" id="MobiDB-lite"/>
    </source>
</evidence>
<feature type="compositionally biased region" description="Polar residues" evidence="4">
    <location>
        <begin position="888"/>
        <end position="917"/>
    </location>
</feature>
<reference evidence="6" key="1">
    <citation type="journal article" date="2023" name="Mol. Phylogenet. Evol.">
        <title>Genome-scale phylogeny and comparative genomics of the fungal order Sordariales.</title>
        <authorList>
            <person name="Hensen N."/>
            <person name="Bonometti L."/>
            <person name="Westerberg I."/>
            <person name="Brannstrom I.O."/>
            <person name="Guillou S."/>
            <person name="Cros-Aarteil S."/>
            <person name="Calhoun S."/>
            <person name="Haridas S."/>
            <person name="Kuo A."/>
            <person name="Mondo S."/>
            <person name="Pangilinan J."/>
            <person name="Riley R."/>
            <person name="LaButti K."/>
            <person name="Andreopoulos B."/>
            <person name="Lipzen A."/>
            <person name="Chen C."/>
            <person name="Yan M."/>
            <person name="Daum C."/>
            <person name="Ng V."/>
            <person name="Clum A."/>
            <person name="Steindorff A."/>
            <person name="Ohm R.A."/>
            <person name="Martin F."/>
            <person name="Silar P."/>
            <person name="Natvig D.O."/>
            <person name="Lalanne C."/>
            <person name="Gautier V."/>
            <person name="Ament-Velasquez S.L."/>
            <person name="Kruys A."/>
            <person name="Hutchinson M.I."/>
            <person name="Powell A.J."/>
            <person name="Barry K."/>
            <person name="Miller A.N."/>
            <person name="Grigoriev I.V."/>
            <person name="Debuchy R."/>
            <person name="Gladieux P."/>
            <person name="Hiltunen Thoren M."/>
            <person name="Johannesson H."/>
        </authorList>
    </citation>
    <scope>NUCLEOTIDE SEQUENCE</scope>
    <source>
        <strain evidence="6">CBS 168.71</strain>
    </source>
</reference>
<dbReference type="GO" id="GO:0003677">
    <property type="term" value="F:DNA binding"/>
    <property type="evidence" value="ECO:0007669"/>
    <property type="project" value="InterPro"/>
</dbReference>
<feature type="region of interest" description="Disordered" evidence="4">
    <location>
        <begin position="266"/>
        <end position="285"/>
    </location>
</feature>
<evidence type="ECO:0000256" key="2">
    <source>
        <dbReference type="ARBA" id="ARBA00022723"/>
    </source>
</evidence>
<dbReference type="GO" id="GO:0005634">
    <property type="term" value="C:nucleus"/>
    <property type="evidence" value="ECO:0007669"/>
    <property type="project" value="UniProtKB-SubCell"/>
</dbReference>
<dbReference type="CDD" id="cd00067">
    <property type="entry name" value="GAL4"/>
    <property type="match status" value="1"/>
</dbReference>
<dbReference type="SMART" id="SM00906">
    <property type="entry name" value="Fungal_trans"/>
    <property type="match status" value="1"/>
</dbReference>
<evidence type="ECO:0000256" key="3">
    <source>
        <dbReference type="ARBA" id="ARBA00023242"/>
    </source>
</evidence>
<dbReference type="CDD" id="cd12148">
    <property type="entry name" value="fungal_TF_MHR"/>
    <property type="match status" value="1"/>
</dbReference>
<feature type="compositionally biased region" description="Acidic residues" evidence="4">
    <location>
        <begin position="269"/>
        <end position="281"/>
    </location>
</feature>
<evidence type="ECO:0000259" key="5">
    <source>
        <dbReference type="PROSITE" id="PS50048"/>
    </source>
</evidence>
<feature type="compositionally biased region" description="Polar residues" evidence="4">
    <location>
        <begin position="1"/>
        <end position="11"/>
    </location>
</feature>
<dbReference type="InterPro" id="IPR036864">
    <property type="entry name" value="Zn2-C6_fun-type_DNA-bd_sf"/>
</dbReference>
<dbReference type="SMART" id="SM00066">
    <property type="entry name" value="GAL4"/>
    <property type="match status" value="1"/>
</dbReference>